<comment type="caution">
    <text evidence="3">The sequence shown here is derived from an EMBL/GenBank/DDBJ whole genome shotgun (WGS) entry which is preliminary data.</text>
</comment>
<dbReference type="EMBL" id="MGGZ01000037">
    <property type="protein sequence ID" value="OGM56222.1"/>
    <property type="molecule type" value="Genomic_DNA"/>
</dbReference>
<keyword evidence="2" id="KW-0812">Transmembrane</keyword>
<evidence type="ECO:0000256" key="1">
    <source>
        <dbReference type="SAM" id="MobiDB-lite"/>
    </source>
</evidence>
<accession>A0A1F8AWV1</accession>
<proteinExistence type="predicted"/>
<sequence length="473" mass="51833">MDPNTPQTTPTLPPVEIYSQSGSPTPQSAQVSAPPPPKKGFPKILIIILGLIALAGIGIAIFTFLSSRAKSGGEGTLTWWGLWEDESVVTPLIAEYQKTHPKVKITYQKQSPQDYRERLTNALAKGTGPDIFRFHNSWVPMFKEELATVPASVISAGEFAQTYYPTASSDLTSGAGLVGIPLMYDGLVLYINEDIFEKAGKTPPATWDDLRQVAIQLTTKDEQGVITQSGVALGRTENVDHWQEILGLMMLQNGVSMGNPTGKLAEDALTFFTVFSLADGVWDVTLPPSTVAFSSGKLAMYFGPSWRAFEIKQQNPDLKFKTVPVPQLPKGNTNEQDVTYATYWAEGVWSRSKNKEAAWEFLKFISSRESLEKMYQNAASQRLFGEPYPRADMAELLTSDKVLSSLVAQAPFAQSWYLASRTFDGPTGINSQINKYFEDAVNAVNARTTATKALETVASGVQQILSQYGLSAQ</sequence>
<feature type="region of interest" description="Disordered" evidence="1">
    <location>
        <begin position="1"/>
        <end position="36"/>
    </location>
</feature>
<dbReference type="AlphaFoldDB" id="A0A1F8AWV1"/>
<keyword evidence="2" id="KW-1133">Transmembrane helix</keyword>
<dbReference type="Proteomes" id="UP000178313">
    <property type="component" value="Unassembled WGS sequence"/>
</dbReference>
<dbReference type="Pfam" id="PF01547">
    <property type="entry name" value="SBP_bac_1"/>
    <property type="match status" value="1"/>
</dbReference>
<dbReference type="Gene3D" id="3.40.190.10">
    <property type="entry name" value="Periplasmic binding protein-like II"/>
    <property type="match status" value="1"/>
</dbReference>
<dbReference type="PANTHER" id="PTHR43649">
    <property type="entry name" value="ARABINOSE-BINDING PROTEIN-RELATED"/>
    <property type="match status" value="1"/>
</dbReference>
<evidence type="ECO:0008006" key="5">
    <source>
        <dbReference type="Google" id="ProtNLM"/>
    </source>
</evidence>
<name>A0A1F8AWV1_9BACT</name>
<reference evidence="3 4" key="1">
    <citation type="journal article" date="2016" name="Nat. Commun.">
        <title>Thousands of microbial genomes shed light on interconnected biogeochemical processes in an aquifer system.</title>
        <authorList>
            <person name="Anantharaman K."/>
            <person name="Brown C.T."/>
            <person name="Hug L.A."/>
            <person name="Sharon I."/>
            <person name="Castelle C.J."/>
            <person name="Probst A.J."/>
            <person name="Thomas B.C."/>
            <person name="Singh A."/>
            <person name="Wilkins M.J."/>
            <person name="Karaoz U."/>
            <person name="Brodie E.L."/>
            <person name="Williams K.H."/>
            <person name="Hubbard S.S."/>
            <person name="Banfield J.F."/>
        </authorList>
    </citation>
    <scope>NUCLEOTIDE SEQUENCE [LARGE SCALE GENOMIC DNA]</scope>
</reference>
<feature type="compositionally biased region" description="Low complexity" evidence="1">
    <location>
        <begin position="1"/>
        <end position="10"/>
    </location>
</feature>
<feature type="compositionally biased region" description="Low complexity" evidence="1">
    <location>
        <begin position="23"/>
        <end position="32"/>
    </location>
</feature>
<gene>
    <name evidence="3" type="ORF">A3E46_00785</name>
</gene>
<keyword evidence="2" id="KW-0472">Membrane</keyword>
<evidence type="ECO:0000256" key="2">
    <source>
        <dbReference type="SAM" id="Phobius"/>
    </source>
</evidence>
<dbReference type="InterPro" id="IPR050490">
    <property type="entry name" value="Bact_solute-bd_prot1"/>
</dbReference>
<feature type="transmembrane region" description="Helical" evidence="2">
    <location>
        <begin position="44"/>
        <end position="65"/>
    </location>
</feature>
<dbReference type="InterPro" id="IPR006059">
    <property type="entry name" value="SBP"/>
</dbReference>
<dbReference type="STRING" id="1802513.A3E46_00785"/>
<dbReference type="SUPFAM" id="SSF53850">
    <property type="entry name" value="Periplasmic binding protein-like II"/>
    <property type="match status" value="1"/>
</dbReference>
<protein>
    <recommendedName>
        <fullName evidence="5">ABC transporter substrate-binding protein</fullName>
    </recommendedName>
</protein>
<evidence type="ECO:0000313" key="3">
    <source>
        <dbReference type="EMBL" id="OGM56222.1"/>
    </source>
</evidence>
<organism evidence="3 4">
    <name type="scientific">Candidatus Woesebacteria bacterium RIFCSPHIGHO2_12_FULL_46_16</name>
    <dbReference type="NCBI Taxonomy" id="1802513"/>
    <lineage>
        <taxon>Bacteria</taxon>
        <taxon>Candidatus Woeseibacteriota</taxon>
    </lineage>
</organism>
<dbReference type="PANTHER" id="PTHR43649:SF12">
    <property type="entry name" value="DIACETYLCHITOBIOSE BINDING PROTEIN DASA"/>
    <property type="match status" value="1"/>
</dbReference>
<evidence type="ECO:0000313" key="4">
    <source>
        <dbReference type="Proteomes" id="UP000178313"/>
    </source>
</evidence>